<dbReference type="KEGG" id="syn:sll5128"/>
<keyword evidence="2" id="KW-1185">Reference proteome</keyword>
<keyword evidence="1" id="KW-0614">Plasmid</keyword>
<evidence type="ECO:0000313" key="2">
    <source>
        <dbReference type="Proteomes" id="UP000001425"/>
    </source>
</evidence>
<sequence length="345" mass="39454">MTTQSLTAEFAIEQLKILCQDGDVSDAFPHFEKSSDDEDEGVNENDINNFVGILAKSNWESEEEFFKFYKFVGYELFTTASDPELSDPSGDKTLIRTSPHDIQFSPYTLTSIGGYFDLYARAREFLKQDQQNGQYAYEEVEIPPQCDAESEDITVIDLIPGATAYIYDHGSYLSGLSPLFDKLQVQFWCDLIYFLGAGYVESSYSYDDTFPKRDIALCLDNGVVLEHLFYGTEETNNDTYIYSQDCIDHLCTNQSTTSQILKTIALAATRNYEKLAAELEEEEIWNGSEDSFEKFREYIMEDLDWDTEEILEAVRSHPNCTDEILEIIAQYESENSDDDGEEDDL</sequence>
<dbReference type="EnsemblBacteria" id="BAD01898">
    <property type="protein sequence ID" value="BAD01898"/>
    <property type="gene ID" value="BAD01898"/>
</dbReference>
<organism evidence="1 2">
    <name type="scientific">Synechocystis sp. (strain ATCC 27184 / PCC 6803 / Kazusa)</name>
    <dbReference type="NCBI Taxonomy" id="1111708"/>
    <lineage>
        <taxon>Bacteria</taxon>
        <taxon>Bacillati</taxon>
        <taxon>Cyanobacteriota</taxon>
        <taxon>Cyanophyceae</taxon>
        <taxon>Synechococcales</taxon>
        <taxon>Merismopediaceae</taxon>
        <taxon>Synechocystis</taxon>
    </lineage>
</organism>
<dbReference type="InParanoid" id="Q6ZEK2"/>
<evidence type="ECO:0000313" key="1">
    <source>
        <dbReference type="EMBL" id="BAD01898.1"/>
    </source>
</evidence>
<name>Q6ZEK2_SYNY3</name>
<dbReference type="EMBL" id="AP004310">
    <property type="protein sequence ID" value="BAD01898.1"/>
    <property type="molecule type" value="Genomic_DNA"/>
</dbReference>
<protein>
    <submittedName>
        <fullName evidence="1">Uncharacterized protein</fullName>
    </submittedName>
</protein>
<dbReference type="Proteomes" id="UP000001425">
    <property type="component" value="Plasmid pSYSM"/>
</dbReference>
<geneLocation type="plasmid" evidence="1 2">
    <name>pSYSM</name>
</geneLocation>
<proteinExistence type="predicted"/>
<gene>
    <name evidence="1" type="ordered locus">sll5128</name>
</gene>
<reference evidence="1 2" key="1">
    <citation type="journal article" date="2003" name="DNA Res.">
        <title>Structural analysis of four large plasmids harboring in a unicellular cyanobacterium, Synechocystis sp. PCC 6803.</title>
        <authorList>
            <person name="Kaneko T."/>
            <person name="Nakamura Y."/>
            <person name="Sasamoto S."/>
            <person name="Watanabe A."/>
            <person name="Kohara M."/>
            <person name="Matsumoto M."/>
            <person name="Shimpo S."/>
            <person name="Yamada M."/>
            <person name="Tabata S."/>
        </authorList>
    </citation>
    <scope>NUCLEOTIDE SEQUENCE [LARGE SCALE GENOMIC DNA]</scope>
    <source>
        <strain evidence="2">ATCC 27184 / PCC 6803 / Kazusa</strain>
    </source>
</reference>
<accession>Q6ZEK2</accession>
<dbReference type="AlphaFoldDB" id="Q6ZEK2"/>